<keyword evidence="3" id="KW-1185">Reference proteome</keyword>
<keyword evidence="1" id="KW-0472">Membrane</keyword>
<keyword evidence="1" id="KW-0812">Transmembrane</keyword>
<feature type="transmembrane region" description="Helical" evidence="1">
    <location>
        <begin position="106"/>
        <end position="128"/>
    </location>
</feature>
<name>A0ABS9N7I7_9ACTN</name>
<dbReference type="EMBL" id="JAKKFD010000044">
    <property type="protein sequence ID" value="MCG5445917.1"/>
    <property type="molecule type" value="Genomic_DNA"/>
</dbReference>
<organism evidence="2 3">
    <name type="scientific">Micromonospora trifolii</name>
    <dbReference type="NCBI Taxonomy" id="2911208"/>
    <lineage>
        <taxon>Bacteria</taxon>
        <taxon>Bacillati</taxon>
        <taxon>Actinomycetota</taxon>
        <taxon>Actinomycetes</taxon>
        <taxon>Micromonosporales</taxon>
        <taxon>Micromonosporaceae</taxon>
        <taxon>Micromonospora</taxon>
    </lineage>
</organism>
<protein>
    <submittedName>
        <fullName evidence="2">Uncharacterized protein</fullName>
    </submittedName>
</protein>
<gene>
    <name evidence="2" type="ORF">NIE79_004445</name>
</gene>
<dbReference type="Proteomes" id="UP001201629">
    <property type="component" value="Unassembled WGS sequence"/>
</dbReference>
<proteinExistence type="predicted"/>
<feature type="transmembrane region" description="Helical" evidence="1">
    <location>
        <begin position="151"/>
        <end position="170"/>
    </location>
</feature>
<keyword evidence="1" id="KW-1133">Transmembrane helix</keyword>
<reference evidence="2 3" key="1">
    <citation type="submission" date="2022-01" db="EMBL/GenBank/DDBJ databases">
        <authorList>
            <person name="Riesco R."/>
            <person name="Trujillo M.E."/>
        </authorList>
    </citation>
    <scope>NUCLEOTIDE SEQUENCE [LARGE SCALE GENOMIC DNA]</scope>
    <source>
        <strain evidence="2 3">NIE79</strain>
    </source>
</reference>
<comment type="caution">
    <text evidence="2">The sequence shown here is derived from an EMBL/GenBank/DDBJ whole genome shotgun (WGS) entry which is preliminary data.</text>
</comment>
<sequence>MSNDVVELRVHGAASASAAQVLNVSQVEQVAGDRSGGFYRPRRRCSCRSGERVTEAYRWGDLPAGSVVRTLTLVFLLPFMLSNLAIWMRPANPGSDAMVRSLCRLLALTLTALYVLAFAGVALDLIAWKCMGPSRCLAGRTWLSWLGGQPVGLRLAVLAVVPAVAIGLLWRASTRPREMFDAFRAPADEVSRPPTPS</sequence>
<dbReference type="RefSeq" id="WP_238680860.1">
    <property type="nucleotide sequence ID" value="NZ_JAKKFD010000044.1"/>
</dbReference>
<accession>A0ABS9N7I7</accession>
<evidence type="ECO:0000313" key="3">
    <source>
        <dbReference type="Proteomes" id="UP001201629"/>
    </source>
</evidence>
<evidence type="ECO:0000256" key="1">
    <source>
        <dbReference type="SAM" id="Phobius"/>
    </source>
</evidence>
<evidence type="ECO:0000313" key="2">
    <source>
        <dbReference type="EMBL" id="MCG5445917.1"/>
    </source>
</evidence>
<feature type="transmembrane region" description="Helical" evidence="1">
    <location>
        <begin position="67"/>
        <end position="86"/>
    </location>
</feature>